<feature type="transmembrane region" description="Helical" evidence="6">
    <location>
        <begin position="68"/>
        <end position="94"/>
    </location>
</feature>
<dbReference type="InterPro" id="IPR000276">
    <property type="entry name" value="GPCR_Rhodpsn"/>
</dbReference>
<dbReference type="AlphaFoldDB" id="R7UH98"/>
<keyword evidence="2" id="KW-1003">Cell membrane</keyword>
<comment type="subcellular location">
    <subcellularLocation>
        <location evidence="1">Cell membrane</location>
        <topology evidence="1">Multi-pass membrane protein</topology>
    </subcellularLocation>
</comment>
<feature type="transmembrane region" description="Helical" evidence="6">
    <location>
        <begin position="106"/>
        <end position="124"/>
    </location>
</feature>
<reference evidence="9" key="3">
    <citation type="submission" date="2015-06" db="UniProtKB">
        <authorList>
            <consortium name="EnsemblMetazoa"/>
        </authorList>
    </citation>
    <scope>IDENTIFICATION</scope>
</reference>
<organism evidence="8">
    <name type="scientific">Capitella teleta</name>
    <name type="common">Polychaete worm</name>
    <dbReference type="NCBI Taxonomy" id="283909"/>
    <lineage>
        <taxon>Eukaryota</taxon>
        <taxon>Metazoa</taxon>
        <taxon>Spiralia</taxon>
        <taxon>Lophotrochozoa</taxon>
        <taxon>Annelida</taxon>
        <taxon>Polychaeta</taxon>
        <taxon>Sedentaria</taxon>
        <taxon>Scolecida</taxon>
        <taxon>Capitellidae</taxon>
        <taxon>Capitella</taxon>
    </lineage>
</organism>
<dbReference type="PANTHER" id="PTHR22750">
    <property type="entry name" value="G-PROTEIN COUPLED RECEPTOR"/>
    <property type="match status" value="1"/>
</dbReference>
<reference evidence="10" key="1">
    <citation type="submission" date="2012-12" db="EMBL/GenBank/DDBJ databases">
        <authorList>
            <person name="Hellsten U."/>
            <person name="Grimwood J."/>
            <person name="Chapman J.A."/>
            <person name="Shapiro H."/>
            <person name="Aerts A."/>
            <person name="Otillar R.P."/>
            <person name="Terry A.Y."/>
            <person name="Boore J.L."/>
            <person name="Simakov O."/>
            <person name="Marletaz F."/>
            <person name="Cho S.-J."/>
            <person name="Edsinger-Gonzales E."/>
            <person name="Havlak P."/>
            <person name="Kuo D.-H."/>
            <person name="Larsson T."/>
            <person name="Lv J."/>
            <person name="Arendt D."/>
            <person name="Savage R."/>
            <person name="Osoegawa K."/>
            <person name="de Jong P."/>
            <person name="Lindberg D.R."/>
            <person name="Seaver E.C."/>
            <person name="Weisblat D.A."/>
            <person name="Putnam N.H."/>
            <person name="Grigoriev I.V."/>
            <person name="Rokhsar D.S."/>
        </authorList>
    </citation>
    <scope>NUCLEOTIDE SEQUENCE</scope>
    <source>
        <strain evidence="10">I ESC-2004</strain>
    </source>
</reference>
<dbReference type="EMBL" id="AMQN01008550">
    <property type="status" value="NOT_ANNOTATED_CDS"/>
    <property type="molecule type" value="Genomic_DNA"/>
</dbReference>
<feature type="transmembrane region" description="Helical" evidence="6">
    <location>
        <begin position="282"/>
        <end position="305"/>
    </location>
</feature>
<feature type="transmembrane region" description="Helical" evidence="6">
    <location>
        <begin position="246"/>
        <end position="270"/>
    </location>
</feature>
<keyword evidence="3 6" id="KW-0812">Transmembrane</keyword>
<dbReference type="Gene3D" id="1.20.1070.10">
    <property type="entry name" value="Rhodopsin 7-helix transmembrane proteins"/>
    <property type="match status" value="1"/>
</dbReference>
<dbReference type="SUPFAM" id="SSF81321">
    <property type="entry name" value="Family A G protein-coupled receptor-like"/>
    <property type="match status" value="1"/>
</dbReference>
<dbReference type="PRINTS" id="PR00237">
    <property type="entry name" value="GPCRRHODOPSN"/>
</dbReference>
<keyword evidence="10" id="KW-1185">Reference proteome</keyword>
<reference evidence="8 10" key="2">
    <citation type="journal article" date="2013" name="Nature">
        <title>Insights into bilaterian evolution from three spiralian genomes.</title>
        <authorList>
            <person name="Simakov O."/>
            <person name="Marletaz F."/>
            <person name="Cho S.J."/>
            <person name="Edsinger-Gonzales E."/>
            <person name="Havlak P."/>
            <person name="Hellsten U."/>
            <person name="Kuo D.H."/>
            <person name="Larsson T."/>
            <person name="Lv J."/>
            <person name="Arendt D."/>
            <person name="Savage R."/>
            <person name="Osoegawa K."/>
            <person name="de Jong P."/>
            <person name="Grimwood J."/>
            <person name="Chapman J.A."/>
            <person name="Shapiro H."/>
            <person name="Aerts A."/>
            <person name="Otillar R.P."/>
            <person name="Terry A.Y."/>
            <person name="Boore J.L."/>
            <person name="Grigoriev I.V."/>
            <person name="Lindberg D.R."/>
            <person name="Seaver E.C."/>
            <person name="Weisblat D.A."/>
            <person name="Putnam N.H."/>
            <person name="Rokhsar D.S."/>
        </authorList>
    </citation>
    <scope>NUCLEOTIDE SEQUENCE</scope>
    <source>
        <strain evidence="8 10">I ESC-2004</strain>
    </source>
</reference>
<proteinExistence type="predicted"/>
<keyword evidence="4 6" id="KW-1133">Transmembrane helix</keyword>
<evidence type="ECO:0000256" key="5">
    <source>
        <dbReference type="ARBA" id="ARBA00023136"/>
    </source>
</evidence>
<dbReference type="HOGENOM" id="CLU_055888_0_0_1"/>
<gene>
    <name evidence="8" type="ORF">CAPTEDRAFT_195579</name>
</gene>
<dbReference type="Pfam" id="PF00001">
    <property type="entry name" value="7tm_1"/>
    <property type="match status" value="1"/>
</dbReference>
<evidence type="ECO:0000256" key="4">
    <source>
        <dbReference type="ARBA" id="ARBA00022989"/>
    </source>
</evidence>
<keyword evidence="5 6" id="KW-0472">Membrane</keyword>
<evidence type="ECO:0000256" key="3">
    <source>
        <dbReference type="ARBA" id="ARBA00022692"/>
    </source>
</evidence>
<sequence length="331" mass="37185">MDSTTDERFSAQTTTGYSGNEYQHSAQYKVATIALFLGCSVLLVGLNALVVVSFLFKRIPRTQPNFLMFQLAIADGATGVSLFINMFSSIFYSLSKSNSYCTFETLSSICCLMASAFCILGLTTDRLQALRDPLVYNADMTTRRYIASTLLVWLIPVSVFFFLPMIWFQDLEDTPLKICYTLYIMKREFVAYALLPASVMMYVCVSIAYIPILKMAIKQSRAIGAADLDRDQNQVKMKSQLRILKTATLVLVPYFVGWMPWCFTAAVIVYNEHEYNFPGTTFTILQYCSYPVALISGINPIIYAARMPEYRRAFRACLGCPTQVSPATLGA</sequence>
<dbReference type="GO" id="GO:0004930">
    <property type="term" value="F:G protein-coupled receptor activity"/>
    <property type="evidence" value="ECO:0007669"/>
    <property type="project" value="InterPro"/>
</dbReference>
<dbReference type="OrthoDB" id="6287421at2759"/>
<accession>R7UH98</accession>
<dbReference type="CDD" id="cd00637">
    <property type="entry name" value="7tm_classA_rhodopsin-like"/>
    <property type="match status" value="1"/>
</dbReference>
<evidence type="ECO:0000256" key="2">
    <source>
        <dbReference type="ARBA" id="ARBA00022475"/>
    </source>
</evidence>
<feature type="transmembrane region" description="Helical" evidence="6">
    <location>
        <begin position="145"/>
        <end position="169"/>
    </location>
</feature>
<evidence type="ECO:0000313" key="9">
    <source>
        <dbReference type="EnsemblMetazoa" id="CapteP195579"/>
    </source>
</evidence>
<evidence type="ECO:0000256" key="1">
    <source>
        <dbReference type="ARBA" id="ARBA00004651"/>
    </source>
</evidence>
<dbReference type="InterPro" id="IPR017452">
    <property type="entry name" value="GPCR_Rhodpsn_7TM"/>
</dbReference>
<dbReference type="Proteomes" id="UP000014760">
    <property type="component" value="Unassembled WGS sequence"/>
</dbReference>
<protein>
    <recommendedName>
        <fullName evidence="7">G-protein coupled receptors family 1 profile domain-containing protein</fullName>
    </recommendedName>
</protein>
<name>R7UH98_CAPTE</name>
<dbReference type="EMBL" id="KB303412">
    <property type="protein sequence ID" value="ELU03188.1"/>
    <property type="molecule type" value="Genomic_DNA"/>
</dbReference>
<evidence type="ECO:0000259" key="7">
    <source>
        <dbReference type="PROSITE" id="PS50262"/>
    </source>
</evidence>
<dbReference type="PROSITE" id="PS50262">
    <property type="entry name" value="G_PROTEIN_RECEP_F1_2"/>
    <property type="match status" value="1"/>
</dbReference>
<evidence type="ECO:0000313" key="10">
    <source>
        <dbReference type="Proteomes" id="UP000014760"/>
    </source>
</evidence>
<feature type="transmembrane region" description="Helical" evidence="6">
    <location>
        <begin position="30"/>
        <end position="56"/>
    </location>
</feature>
<evidence type="ECO:0000256" key="6">
    <source>
        <dbReference type="SAM" id="Phobius"/>
    </source>
</evidence>
<feature type="domain" description="G-protein coupled receptors family 1 profile" evidence="7">
    <location>
        <begin position="46"/>
        <end position="303"/>
    </location>
</feature>
<dbReference type="STRING" id="283909.R7UH98"/>
<dbReference type="EnsemblMetazoa" id="CapteT195579">
    <property type="protein sequence ID" value="CapteP195579"/>
    <property type="gene ID" value="CapteG195579"/>
</dbReference>
<evidence type="ECO:0000313" key="8">
    <source>
        <dbReference type="EMBL" id="ELU03188.1"/>
    </source>
</evidence>
<dbReference type="OMA" id="AFPTIMI"/>
<feature type="transmembrane region" description="Helical" evidence="6">
    <location>
        <begin position="189"/>
        <end position="212"/>
    </location>
</feature>
<dbReference type="GO" id="GO:0005886">
    <property type="term" value="C:plasma membrane"/>
    <property type="evidence" value="ECO:0007669"/>
    <property type="project" value="UniProtKB-SubCell"/>
</dbReference>
<dbReference type="SMART" id="SM01381">
    <property type="entry name" value="7TM_GPCR_Srsx"/>
    <property type="match status" value="1"/>
</dbReference>